<gene>
    <name evidence="6" type="ORF">SAMN02982927_01983</name>
</gene>
<accession>A0A1I2SNQ0</accession>
<keyword evidence="7" id="KW-1185">Reference proteome</keyword>
<keyword evidence="4 5" id="KW-0472">Membrane</keyword>
<feature type="transmembrane region" description="Helical" evidence="5">
    <location>
        <begin position="6"/>
        <end position="25"/>
    </location>
</feature>
<dbReference type="PANTHER" id="PTHR35529">
    <property type="entry name" value="MANGANESE EFFLUX PUMP MNTP-RELATED"/>
    <property type="match status" value="1"/>
</dbReference>
<feature type="transmembrane region" description="Helical" evidence="5">
    <location>
        <begin position="64"/>
        <end position="83"/>
    </location>
</feature>
<evidence type="ECO:0000313" key="7">
    <source>
        <dbReference type="Proteomes" id="UP000198752"/>
    </source>
</evidence>
<evidence type="ECO:0000256" key="3">
    <source>
        <dbReference type="ARBA" id="ARBA00022989"/>
    </source>
</evidence>
<feature type="transmembrane region" description="Helical" evidence="5">
    <location>
        <begin position="37"/>
        <end position="58"/>
    </location>
</feature>
<evidence type="ECO:0000313" key="6">
    <source>
        <dbReference type="EMBL" id="SFG53349.1"/>
    </source>
</evidence>
<sequence>MHWFMILLIGIAASIDNFAVGMSYGINGKKITWMANLFMAVVALTTSLITIIAGSFLGFTIPQFFANLMSGAIILGIGLWSFFDAFRHHSSPSRTIPQADQIDRDQNNLISYNETFWLSFALSFNAMGTAFGAGIGGLNPVGVALTVGVLSFFSIEAGQRLGLKKLKSRMGTLSEYIASLMLICIGIYTILTAI</sequence>
<dbReference type="STRING" id="269670.SAMN02982927_01983"/>
<evidence type="ECO:0000256" key="5">
    <source>
        <dbReference type="SAM" id="Phobius"/>
    </source>
</evidence>
<evidence type="ECO:0000256" key="2">
    <source>
        <dbReference type="ARBA" id="ARBA00022692"/>
    </source>
</evidence>
<dbReference type="Proteomes" id="UP000198752">
    <property type="component" value="Unassembled WGS sequence"/>
</dbReference>
<protein>
    <submittedName>
        <fullName evidence="6">Putative sporulation protein YtaF</fullName>
    </submittedName>
</protein>
<evidence type="ECO:0000256" key="1">
    <source>
        <dbReference type="ARBA" id="ARBA00022475"/>
    </source>
</evidence>
<name>A0A1I2SNQ0_9BACL</name>
<evidence type="ECO:0000256" key="4">
    <source>
        <dbReference type="ARBA" id="ARBA00023136"/>
    </source>
</evidence>
<dbReference type="EMBL" id="FOOY01000012">
    <property type="protein sequence ID" value="SFG53349.1"/>
    <property type="molecule type" value="Genomic_DNA"/>
</dbReference>
<reference evidence="7" key="1">
    <citation type="submission" date="2016-10" db="EMBL/GenBank/DDBJ databases">
        <authorList>
            <person name="Varghese N."/>
            <person name="Submissions S."/>
        </authorList>
    </citation>
    <scope>NUCLEOTIDE SEQUENCE [LARGE SCALE GENOMIC DNA]</scope>
    <source>
        <strain evidence="7">ATCC 700379</strain>
    </source>
</reference>
<feature type="transmembrane region" description="Helical" evidence="5">
    <location>
        <begin position="141"/>
        <end position="161"/>
    </location>
</feature>
<dbReference type="AlphaFoldDB" id="A0A1I2SNQ0"/>
<dbReference type="InterPro" id="IPR003810">
    <property type="entry name" value="Mntp/YtaF"/>
</dbReference>
<keyword evidence="3 5" id="KW-1133">Transmembrane helix</keyword>
<feature type="transmembrane region" description="Helical" evidence="5">
    <location>
        <begin position="173"/>
        <end position="191"/>
    </location>
</feature>
<dbReference type="OrthoDB" id="1679205at2"/>
<proteinExistence type="predicted"/>
<keyword evidence="2 5" id="KW-0812">Transmembrane</keyword>
<organism evidence="6 7">
    <name type="scientific">Sporolactobacillus nakayamae</name>
    <dbReference type="NCBI Taxonomy" id="269670"/>
    <lineage>
        <taxon>Bacteria</taxon>
        <taxon>Bacillati</taxon>
        <taxon>Bacillota</taxon>
        <taxon>Bacilli</taxon>
        <taxon>Bacillales</taxon>
        <taxon>Sporolactobacillaceae</taxon>
        <taxon>Sporolactobacillus</taxon>
    </lineage>
</organism>
<keyword evidence="1" id="KW-1003">Cell membrane</keyword>
<dbReference type="PANTHER" id="PTHR35529:SF2">
    <property type="entry name" value="SPORULATION PROTEIN YTAF-RELATED"/>
    <property type="match status" value="1"/>
</dbReference>
<dbReference type="RefSeq" id="WP_093672497.1">
    <property type="nucleotide sequence ID" value="NZ_FOOY01000012.1"/>
</dbReference>
<dbReference type="Pfam" id="PF02659">
    <property type="entry name" value="Mntp"/>
    <property type="match status" value="2"/>
</dbReference>